<comment type="function">
    <text evidence="3">With LigD forms a non-homologous end joining (NHEJ) DNA repair enzyme, which repairs dsDNA breaks with reduced fidelity. Binds linear dsDNA with 5'- and 3'- overhangs but not closed circular dsDNA nor ssDNA. Recruits and stimulates the ligase activity of LigD.</text>
</comment>
<dbReference type="Proteomes" id="UP000430079">
    <property type="component" value="Unassembled WGS sequence"/>
</dbReference>
<dbReference type="GO" id="GO:0006310">
    <property type="term" value="P:DNA recombination"/>
    <property type="evidence" value="ECO:0007669"/>
    <property type="project" value="UniProtKB-KW"/>
</dbReference>
<feature type="compositionally biased region" description="Basic residues" evidence="4">
    <location>
        <begin position="366"/>
        <end position="376"/>
    </location>
</feature>
<feature type="domain" description="Ku" evidence="5">
    <location>
        <begin position="53"/>
        <end position="183"/>
    </location>
</feature>
<dbReference type="Pfam" id="PF02735">
    <property type="entry name" value="Ku"/>
    <property type="match status" value="1"/>
</dbReference>
<dbReference type="SMART" id="SM00559">
    <property type="entry name" value="Ku78"/>
    <property type="match status" value="1"/>
</dbReference>
<dbReference type="PANTHER" id="PTHR41251">
    <property type="entry name" value="NON-HOMOLOGOUS END JOINING PROTEIN KU"/>
    <property type="match status" value="1"/>
</dbReference>
<gene>
    <name evidence="3 6" type="primary">ku</name>
    <name evidence="6" type="ORF">Sgleb_05710</name>
</gene>
<dbReference type="GO" id="GO:0006303">
    <property type="term" value="P:double-strand break repair via nonhomologous end joining"/>
    <property type="evidence" value="ECO:0007669"/>
    <property type="project" value="UniProtKB-UniRule"/>
</dbReference>
<dbReference type="NCBIfam" id="TIGR02772">
    <property type="entry name" value="Ku_bact"/>
    <property type="match status" value="1"/>
</dbReference>
<dbReference type="CDD" id="cd00789">
    <property type="entry name" value="KU_like"/>
    <property type="match status" value="1"/>
</dbReference>
<dbReference type="EMBL" id="BLIO01000001">
    <property type="protein sequence ID" value="GFE12524.1"/>
    <property type="molecule type" value="Genomic_DNA"/>
</dbReference>
<evidence type="ECO:0000256" key="1">
    <source>
        <dbReference type="ARBA" id="ARBA00023125"/>
    </source>
</evidence>
<dbReference type="InterPro" id="IPR009187">
    <property type="entry name" value="Prok_Ku"/>
</dbReference>
<comment type="caution">
    <text evidence="6">The sequence shown here is derived from an EMBL/GenBank/DDBJ whole genome shotgun (WGS) entry which is preliminary data.</text>
</comment>
<evidence type="ECO:0000313" key="7">
    <source>
        <dbReference type="Proteomes" id="UP000430079"/>
    </source>
</evidence>
<organism evidence="6 7">
    <name type="scientific">Streptomyces glebosus</name>
    <dbReference type="NCBI Taxonomy" id="249580"/>
    <lineage>
        <taxon>Bacteria</taxon>
        <taxon>Bacillati</taxon>
        <taxon>Actinomycetota</taxon>
        <taxon>Actinomycetes</taxon>
        <taxon>Kitasatosporales</taxon>
        <taxon>Streptomycetaceae</taxon>
        <taxon>Streptomyces</taxon>
    </lineage>
</organism>
<keyword evidence="1 3" id="KW-0238">DNA-binding</keyword>
<evidence type="ECO:0000256" key="4">
    <source>
        <dbReference type="SAM" id="MobiDB-lite"/>
    </source>
</evidence>
<accession>A0A640SNP3</accession>
<dbReference type="RefSeq" id="WP_190144191.1">
    <property type="nucleotide sequence ID" value="NZ_BLIO01000001.1"/>
</dbReference>
<keyword evidence="2 3" id="KW-0233">DNA recombination</keyword>
<keyword evidence="3" id="KW-0234">DNA repair</keyword>
<feature type="compositionally biased region" description="Low complexity" evidence="4">
    <location>
        <begin position="305"/>
        <end position="365"/>
    </location>
</feature>
<feature type="region of interest" description="Disordered" evidence="4">
    <location>
        <begin position="257"/>
        <end position="391"/>
    </location>
</feature>
<dbReference type="PANTHER" id="PTHR41251:SF1">
    <property type="entry name" value="NON-HOMOLOGOUS END JOINING PROTEIN KU"/>
    <property type="match status" value="1"/>
</dbReference>
<dbReference type="InterPro" id="IPR016194">
    <property type="entry name" value="SPOC-like_C_dom_sf"/>
</dbReference>
<evidence type="ECO:0000256" key="2">
    <source>
        <dbReference type="ARBA" id="ARBA00023172"/>
    </source>
</evidence>
<dbReference type="GO" id="GO:0003690">
    <property type="term" value="F:double-stranded DNA binding"/>
    <property type="evidence" value="ECO:0007669"/>
    <property type="project" value="UniProtKB-UniRule"/>
</dbReference>
<evidence type="ECO:0000259" key="5">
    <source>
        <dbReference type="SMART" id="SM00559"/>
    </source>
</evidence>
<dbReference type="HAMAP" id="MF_01875">
    <property type="entry name" value="Prokaryotic_Ku"/>
    <property type="match status" value="1"/>
</dbReference>
<evidence type="ECO:0000256" key="3">
    <source>
        <dbReference type="HAMAP-Rule" id="MF_01875"/>
    </source>
</evidence>
<dbReference type="InterPro" id="IPR006164">
    <property type="entry name" value="DNA_bd_Ku70/Ku80"/>
</dbReference>
<comment type="subunit">
    <text evidence="3">Homodimer. Interacts with LigD.</text>
</comment>
<keyword evidence="7" id="KW-1185">Reference proteome</keyword>
<dbReference type="AlphaFoldDB" id="A0A640SNP3"/>
<sequence length="391" mass="40992">MRSIWNGSISFGLVTIPVKTYSATDRTSSVSFVRIHEKDGAQIQYRKICELDGEEVPNEEVGKGYQAPGDDTIVPITDDDLSRLPMPTAKTLSILSFTDPDEIDPLQMDKAYYLGPNGSAATKPYALLREALEDHRKVAIGKVAMRGRESLAMLRAHDGALVMHTLLWPDQIRPVTGVAPDDVELRENELTLAETLMDSLGELDPAELHDDYREAVEELVAAKLEGEPVAPAASGTSGAQVIDLTAALEKSVRAARGGGEADAEAESASVTPIRGRKTAKRGEADRGAAKKSGTAAKKTAEKKTAPAAAKKAPAKKAAAAPKAAGGRAKGTSTARKTASAGTSQKSTASKSTPAKTTSKSTASKSATKKATAKKTAAKQTAAKKTGKRSSA</sequence>
<proteinExistence type="inferred from homology"/>
<dbReference type="SUPFAM" id="SSF100939">
    <property type="entry name" value="SPOC domain-like"/>
    <property type="match status" value="1"/>
</dbReference>
<dbReference type="Gene3D" id="2.40.290.10">
    <property type="match status" value="1"/>
</dbReference>
<name>A0A640SNP3_9ACTN</name>
<evidence type="ECO:0000313" key="6">
    <source>
        <dbReference type="EMBL" id="GFE12524.1"/>
    </source>
</evidence>
<keyword evidence="3" id="KW-0227">DNA damage</keyword>
<comment type="similarity">
    <text evidence="3">Belongs to the prokaryotic Ku family.</text>
</comment>
<protein>
    <recommendedName>
        <fullName evidence="3">Non-homologous end joining protein Ku</fullName>
    </recommendedName>
</protein>
<reference evidence="6 7" key="1">
    <citation type="submission" date="2019-12" db="EMBL/GenBank/DDBJ databases">
        <title>Whole genome shotgun sequence of Streptomyces hygroscopicus subsp. glebosus NBRC 13786.</title>
        <authorList>
            <person name="Ichikawa N."/>
            <person name="Kimura A."/>
            <person name="Kitahashi Y."/>
            <person name="Komaki H."/>
            <person name="Tamura T."/>
        </authorList>
    </citation>
    <scope>NUCLEOTIDE SEQUENCE [LARGE SCALE GENOMIC DNA]</scope>
    <source>
        <strain evidence="6 7">NBRC 13786</strain>
    </source>
</reference>